<evidence type="ECO:0000313" key="4">
    <source>
        <dbReference type="Proteomes" id="UP001597049"/>
    </source>
</evidence>
<accession>A0ABW3GMW5</accession>
<dbReference type="EMBL" id="JBHTIV010000005">
    <property type="protein sequence ID" value="MFD0931941.1"/>
    <property type="molecule type" value="Genomic_DNA"/>
</dbReference>
<name>A0ABW3GMW5_9FLAO</name>
<sequence length="70" mass="8112">MMYGWIIGLLLIVILFLAVRRSGVFKRNPNSTIDNNKTAAPLETLKNRYAKGEIDKEEFEKRKAELEKTK</sequence>
<protein>
    <submittedName>
        <fullName evidence="3">SHOCT domain-containing protein</fullName>
    </submittedName>
</protein>
<keyword evidence="1" id="KW-0175">Coiled coil</keyword>
<dbReference type="Proteomes" id="UP001597049">
    <property type="component" value="Unassembled WGS sequence"/>
</dbReference>
<evidence type="ECO:0000259" key="2">
    <source>
        <dbReference type="Pfam" id="PF09851"/>
    </source>
</evidence>
<evidence type="ECO:0000313" key="3">
    <source>
        <dbReference type="EMBL" id="MFD0931941.1"/>
    </source>
</evidence>
<feature type="coiled-coil region" evidence="1">
    <location>
        <begin position="42"/>
        <end position="69"/>
    </location>
</feature>
<organism evidence="3 4">
    <name type="scientific">Psychroflexus salinarum</name>
    <dbReference type="NCBI Taxonomy" id="546024"/>
    <lineage>
        <taxon>Bacteria</taxon>
        <taxon>Pseudomonadati</taxon>
        <taxon>Bacteroidota</taxon>
        <taxon>Flavobacteriia</taxon>
        <taxon>Flavobacteriales</taxon>
        <taxon>Flavobacteriaceae</taxon>
        <taxon>Psychroflexus</taxon>
    </lineage>
</organism>
<dbReference type="Pfam" id="PF09851">
    <property type="entry name" value="SHOCT"/>
    <property type="match status" value="1"/>
</dbReference>
<keyword evidence="4" id="KW-1185">Reference proteome</keyword>
<evidence type="ECO:0000256" key="1">
    <source>
        <dbReference type="SAM" id="Coils"/>
    </source>
</evidence>
<dbReference type="RefSeq" id="WP_379657267.1">
    <property type="nucleotide sequence ID" value="NZ_JBHTIV010000005.1"/>
</dbReference>
<reference evidence="4" key="1">
    <citation type="journal article" date="2019" name="Int. J. Syst. Evol. Microbiol.">
        <title>The Global Catalogue of Microorganisms (GCM) 10K type strain sequencing project: providing services to taxonomists for standard genome sequencing and annotation.</title>
        <authorList>
            <consortium name="The Broad Institute Genomics Platform"/>
            <consortium name="The Broad Institute Genome Sequencing Center for Infectious Disease"/>
            <person name="Wu L."/>
            <person name="Ma J."/>
        </authorList>
    </citation>
    <scope>NUCLEOTIDE SEQUENCE [LARGE SCALE GENOMIC DNA]</scope>
    <source>
        <strain evidence="4">CCUG 56752</strain>
    </source>
</reference>
<feature type="domain" description="SHOCT" evidence="2">
    <location>
        <begin position="40"/>
        <end position="66"/>
    </location>
</feature>
<dbReference type="InterPro" id="IPR018649">
    <property type="entry name" value="SHOCT"/>
</dbReference>
<proteinExistence type="predicted"/>
<gene>
    <name evidence="3" type="ORF">ACFQ0R_04935</name>
</gene>
<comment type="caution">
    <text evidence="3">The sequence shown here is derived from an EMBL/GenBank/DDBJ whole genome shotgun (WGS) entry which is preliminary data.</text>
</comment>